<name>A0AAQ3MTJ0_VIGMU</name>
<organism evidence="1 2">
    <name type="scientific">Vigna mungo</name>
    <name type="common">Black gram</name>
    <name type="synonym">Phaseolus mungo</name>
    <dbReference type="NCBI Taxonomy" id="3915"/>
    <lineage>
        <taxon>Eukaryota</taxon>
        <taxon>Viridiplantae</taxon>
        <taxon>Streptophyta</taxon>
        <taxon>Embryophyta</taxon>
        <taxon>Tracheophyta</taxon>
        <taxon>Spermatophyta</taxon>
        <taxon>Magnoliopsida</taxon>
        <taxon>eudicotyledons</taxon>
        <taxon>Gunneridae</taxon>
        <taxon>Pentapetalae</taxon>
        <taxon>rosids</taxon>
        <taxon>fabids</taxon>
        <taxon>Fabales</taxon>
        <taxon>Fabaceae</taxon>
        <taxon>Papilionoideae</taxon>
        <taxon>50 kb inversion clade</taxon>
        <taxon>NPAAA clade</taxon>
        <taxon>indigoferoid/millettioid clade</taxon>
        <taxon>Phaseoleae</taxon>
        <taxon>Vigna</taxon>
    </lineage>
</organism>
<evidence type="ECO:0000313" key="1">
    <source>
        <dbReference type="EMBL" id="WVY97374.1"/>
    </source>
</evidence>
<accession>A0AAQ3MTJ0</accession>
<protein>
    <submittedName>
        <fullName evidence="1">Uncharacterized protein</fullName>
    </submittedName>
</protein>
<dbReference type="AlphaFoldDB" id="A0AAQ3MTJ0"/>
<proteinExistence type="predicted"/>
<dbReference type="Proteomes" id="UP001374535">
    <property type="component" value="Chromosome 9"/>
</dbReference>
<gene>
    <name evidence="1" type="ORF">V8G54_029525</name>
</gene>
<dbReference type="EMBL" id="CP144692">
    <property type="protein sequence ID" value="WVY97374.1"/>
    <property type="molecule type" value="Genomic_DNA"/>
</dbReference>
<reference evidence="1 2" key="1">
    <citation type="journal article" date="2023" name="Life. Sci Alliance">
        <title>Evolutionary insights into 3D genome organization and epigenetic landscape of Vigna mungo.</title>
        <authorList>
            <person name="Junaid A."/>
            <person name="Singh B."/>
            <person name="Bhatia S."/>
        </authorList>
    </citation>
    <scope>NUCLEOTIDE SEQUENCE [LARGE SCALE GENOMIC DNA]</scope>
    <source>
        <strain evidence="1">Urdbean</strain>
    </source>
</reference>
<keyword evidence="2" id="KW-1185">Reference proteome</keyword>
<evidence type="ECO:0000313" key="2">
    <source>
        <dbReference type="Proteomes" id="UP001374535"/>
    </source>
</evidence>
<sequence>MLLIAPGCSSRIPTVPTVSIDPDSSTCLSTARASSEAARPASFLLGMRTAPACPPFPSNSTFRLAGAAMAVTMPIDIPSSSRIGPCSMCSSIKAEYVPFFKNTLDKSSPFFPYPADLAASRKDMF</sequence>